<keyword evidence="6" id="KW-0472">Membrane</keyword>
<dbReference type="PANTHER" id="PTHR43499:SF1">
    <property type="entry name" value="ABC TRANSPORTER I FAMILY MEMBER 1"/>
    <property type="match status" value="1"/>
</dbReference>
<dbReference type="SUPFAM" id="SSF52540">
    <property type="entry name" value="P-loop containing nucleoside triphosphate hydrolases"/>
    <property type="match status" value="1"/>
</dbReference>
<feature type="domain" description="ABC transporter" evidence="7">
    <location>
        <begin position="11"/>
        <end position="203"/>
    </location>
</feature>
<dbReference type="Pfam" id="PF00005">
    <property type="entry name" value="ABC_tran"/>
    <property type="match status" value="1"/>
</dbReference>
<evidence type="ECO:0000256" key="4">
    <source>
        <dbReference type="ARBA" id="ARBA00022840"/>
    </source>
</evidence>
<evidence type="ECO:0000313" key="8">
    <source>
        <dbReference type="EMBL" id="MFD1767119.1"/>
    </source>
</evidence>
<evidence type="ECO:0000256" key="1">
    <source>
        <dbReference type="ARBA" id="ARBA00022448"/>
    </source>
</evidence>
<dbReference type="InterPro" id="IPR003439">
    <property type="entry name" value="ABC_transporter-like_ATP-bd"/>
</dbReference>
<keyword evidence="3" id="KW-0201">Cytochrome c-type biogenesis</keyword>
<gene>
    <name evidence="8" type="ORF">ACFSAG_09710</name>
</gene>
<evidence type="ECO:0000256" key="5">
    <source>
        <dbReference type="ARBA" id="ARBA00022967"/>
    </source>
</evidence>
<dbReference type="RefSeq" id="WP_381514098.1">
    <property type="nucleotide sequence ID" value="NZ_JBHUEL010000008.1"/>
</dbReference>
<organism evidence="8 9">
    <name type="scientific">Sphingorhabdus buctiana</name>
    <dbReference type="NCBI Taxonomy" id="1508805"/>
    <lineage>
        <taxon>Bacteria</taxon>
        <taxon>Pseudomonadati</taxon>
        <taxon>Pseudomonadota</taxon>
        <taxon>Alphaproteobacteria</taxon>
        <taxon>Sphingomonadales</taxon>
        <taxon>Sphingomonadaceae</taxon>
        <taxon>Sphingorhabdus</taxon>
    </lineage>
</organism>
<proteinExistence type="predicted"/>
<protein>
    <submittedName>
        <fullName evidence="8">ATP-binding cassette domain-containing protein</fullName>
    </submittedName>
</protein>
<keyword evidence="1" id="KW-0813">Transport</keyword>
<sequence length="205" mass="21554">MPDSQAASPTIILDRVAIIRGSRLILRNFSLEAESGELIWVRGANGSGKSTLFRALSGLLPIASGTAETRGAIALCDDNLALDLDQPLEKAIGFWTTLDGISPQRLSVAMETLDLGSLAGLPVRLLSAGQKKRGALARLLASNASIWLLDEPYNGLDQANVARLDAAISRHCEAGGIALVASHIAPTVNVSRSIVIDRPLVEAAI</sequence>
<evidence type="ECO:0000259" key="7">
    <source>
        <dbReference type="PROSITE" id="PS50893"/>
    </source>
</evidence>
<dbReference type="PANTHER" id="PTHR43499">
    <property type="entry name" value="ABC TRANSPORTER I FAMILY MEMBER 1"/>
    <property type="match status" value="1"/>
</dbReference>
<comment type="caution">
    <text evidence="8">The sequence shown here is derived from an EMBL/GenBank/DDBJ whole genome shotgun (WGS) entry which is preliminary data.</text>
</comment>
<dbReference type="SMART" id="SM00382">
    <property type="entry name" value="AAA"/>
    <property type="match status" value="1"/>
</dbReference>
<keyword evidence="9" id="KW-1185">Reference proteome</keyword>
<dbReference type="InterPro" id="IPR027417">
    <property type="entry name" value="P-loop_NTPase"/>
</dbReference>
<evidence type="ECO:0000256" key="6">
    <source>
        <dbReference type="ARBA" id="ARBA00023136"/>
    </source>
</evidence>
<keyword evidence="4 8" id="KW-0067">ATP-binding</keyword>
<evidence type="ECO:0000256" key="3">
    <source>
        <dbReference type="ARBA" id="ARBA00022748"/>
    </source>
</evidence>
<dbReference type="InterPro" id="IPR005895">
    <property type="entry name" value="ABC_transptr_haem_export_CcmA"/>
</dbReference>
<dbReference type="Gene3D" id="3.40.50.300">
    <property type="entry name" value="P-loop containing nucleotide triphosphate hydrolases"/>
    <property type="match status" value="1"/>
</dbReference>
<accession>A0ABW4MDC9</accession>
<evidence type="ECO:0000256" key="2">
    <source>
        <dbReference type="ARBA" id="ARBA00022741"/>
    </source>
</evidence>
<dbReference type="EMBL" id="JBHUEL010000008">
    <property type="protein sequence ID" value="MFD1767119.1"/>
    <property type="molecule type" value="Genomic_DNA"/>
</dbReference>
<evidence type="ECO:0000313" key="9">
    <source>
        <dbReference type="Proteomes" id="UP001597215"/>
    </source>
</evidence>
<name>A0ABW4MDC9_9SPHN</name>
<keyword evidence="5" id="KW-1278">Translocase</keyword>
<dbReference type="GO" id="GO:0005524">
    <property type="term" value="F:ATP binding"/>
    <property type="evidence" value="ECO:0007669"/>
    <property type="project" value="UniProtKB-KW"/>
</dbReference>
<dbReference type="Proteomes" id="UP001597215">
    <property type="component" value="Unassembled WGS sequence"/>
</dbReference>
<reference evidence="9" key="1">
    <citation type="journal article" date="2019" name="Int. J. Syst. Evol. Microbiol.">
        <title>The Global Catalogue of Microorganisms (GCM) 10K type strain sequencing project: providing services to taxonomists for standard genome sequencing and annotation.</title>
        <authorList>
            <consortium name="The Broad Institute Genomics Platform"/>
            <consortium name="The Broad Institute Genome Sequencing Center for Infectious Disease"/>
            <person name="Wu L."/>
            <person name="Ma J."/>
        </authorList>
    </citation>
    <scope>NUCLEOTIDE SEQUENCE [LARGE SCALE GENOMIC DNA]</scope>
    <source>
        <strain evidence="9">CGMCC 1.12449</strain>
    </source>
</reference>
<dbReference type="InterPro" id="IPR003593">
    <property type="entry name" value="AAA+_ATPase"/>
</dbReference>
<dbReference type="PROSITE" id="PS50893">
    <property type="entry name" value="ABC_TRANSPORTER_2"/>
    <property type="match status" value="1"/>
</dbReference>
<keyword evidence="2" id="KW-0547">Nucleotide-binding</keyword>